<reference evidence="2 3" key="1">
    <citation type="submission" date="2019-11" db="EMBL/GenBank/DDBJ databases">
        <authorList>
            <person name="Cao P."/>
        </authorList>
    </citation>
    <scope>NUCLEOTIDE SEQUENCE [LARGE SCALE GENOMIC DNA]</scope>
    <source>
        <strain evidence="2 3">NEAU-AAG5</strain>
    </source>
</reference>
<dbReference type="Pfam" id="PF00903">
    <property type="entry name" value="Glyoxalase"/>
    <property type="match status" value="1"/>
</dbReference>
<dbReference type="AlphaFoldDB" id="A0A7K1LCK4"/>
<accession>A0A7K1LCK4</accession>
<gene>
    <name evidence="2" type="ORF">GNZ18_36535</name>
</gene>
<evidence type="ECO:0000313" key="2">
    <source>
        <dbReference type="EMBL" id="MUN42053.1"/>
    </source>
</evidence>
<keyword evidence="3" id="KW-1185">Reference proteome</keyword>
<dbReference type="InterPro" id="IPR029068">
    <property type="entry name" value="Glyas_Bleomycin-R_OHBP_Dase"/>
</dbReference>
<dbReference type="EMBL" id="WOFH01000018">
    <property type="protein sequence ID" value="MUN42053.1"/>
    <property type="molecule type" value="Genomic_DNA"/>
</dbReference>
<evidence type="ECO:0000313" key="3">
    <source>
        <dbReference type="Proteomes" id="UP000432015"/>
    </source>
</evidence>
<feature type="domain" description="VOC" evidence="1">
    <location>
        <begin position="12"/>
        <end position="128"/>
    </location>
</feature>
<protein>
    <submittedName>
        <fullName evidence="2">VOC family protein</fullName>
    </submittedName>
</protein>
<comment type="caution">
    <text evidence="2">The sequence shown here is derived from an EMBL/GenBank/DDBJ whole genome shotgun (WGS) entry which is preliminary data.</text>
</comment>
<organism evidence="2 3">
    <name type="scientific">Actinomadura litoris</name>
    <dbReference type="NCBI Taxonomy" id="2678616"/>
    <lineage>
        <taxon>Bacteria</taxon>
        <taxon>Bacillati</taxon>
        <taxon>Actinomycetota</taxon>
        <taxon>Actinomycetes</taxon>
        <taxon>Streptosporangiales</taxon>
        <taxon>Thermomonosporaceae</taxon>
        <taxon>Actinomadura</taxon>
    </lineage>
</organism>
<dbReference type="PROSITE" id="PS51819">
    <property type="entry name" value="VOC"/>
    <property type="match status" value="1"/>
</dbReference>
<dbReference type="SUPFAM" id="SSF54593">
    <property type="entry name" value="Glyoxalase/Bleomycin resistance protein/Dihydroxybiphenyl dioxygenase"/>
    <property type="match status" value="1"/>
</dbReference>
<dbReference type="Gene3D" id="3.30.720.110">
    <property type="match status" value="1"/>
</dbReference>
<dbReference type="PANTHER" id="PTHR34109:SF1">
    <property type="entry name" value="VOC DOMAIN-CONTAINING PROTEIN"/>
    <property type="match status" value="1"/>
</dbReference>
<dbReference type="InterPro" id="IPR037523">
    <property type="entry name" value="VOC_core"/>
</dbReference>
<dbReference type="CDD" id="cd07246">
    <property type="entry name" value="VOC_like"/>
    <property type="match status" value="1"/>
</dbReference>
<dbReference type="InterPro" id="IPR004360">
    <property type="entry name" value="Glyas_Fos-R_dOase_dom"/>
</dbReference>
<proteinExistence type="predicted"/>
<evidence type="ECO:0000259" key="1">
    <source>
        <dbReference type="PROSITE" id="PS51819"/>
    </source>
</evidence>
<dbReference type="Proteomes" id="UP000432015">
    <property type="component" value="Unassembled WGS sequence"/>
</dbReference>
<dbReference type="PANTHER" id="PTHR34109">
    <property type="entry name" value="BNAUNNG04460D PROTEIN-RELATED"/>
    <property type="match status" value="1"/>
</dbReference>
<dbReference type="RefSeq" id="WP_156221426.1">
    <property type="nucleotide sequence ID" value="NZ_WOFH01000018.1"/>
</dbReference>
<name>A0A7K1LCK4_9ACTN</name>
<dbReference type="Gene3D" id="3.30.720.120">
    <property type="match status" value="1"/>
</dbReference>
<sequence length="171" mass="18333">MTTPRPTPVPDGYTTVTPWIVTKDTAGLIDFITEAFGAEELSRLDVGDGVIGHAEARIGDSIVMMFDSPFAIETPGLLRLFVDDADAVVRRAVGAGATVVTEPTELFWGDKVGRVRDPLGNLWWIQQRLAEPTPDEIAARAQDPRYAEAMTYVQSSLGPALPAPRSAGAPA</sequence>